<evidence type="ECO:0000259" key="1">
    <source>
        <dbReference type="PROSITE" id="PS50042"/>
    </source>
</evidence>
<dbReference type="CDD" id="cd00038">
    <property type="entry name" value="CAP_ED"/>
    <property type="match status" value="1"/>
</dbReference>
<reference evidence="3" key="1">
    <citation type="journal article" date="2019" name="Int. J. Syst. Evol. Microbiol.">
        <title>The Global Catalogue of Microorganisms (GCM) 10K type strain sequencing project: providing services to taxonomists for standard genome sequencing and annotation.</title>
        <authorList>
            <consortium name="The Broad Institute Genomics Platform"/>
            <consortium name="The Broad Institute Genome Sequencing Center for Infectious Disease"/>
            <person name="Wu L."/>
            <person name="Ma J."/>
        </authorList>
    </citation>
    <scope>NUCLEOTIDE SEQUENCE [LARGE SCALE GENOMIC DNA]</scope>
    <source>
        <strain evidence="3">JCM 17926</strain>
    </source>
</reference>
<organism evidence="2 3">
    <name type="scientific">Pontibacter saemangeumensis</name>
    <dbReference type="NCBI Taxonomy" id="1084525"/>
    <lineage>
        <taxon>Bacteria</taxon>
        <taxon>Pseudomonadati</taxon>
        <taxon>Bacteroidota</taxon>
        <taxon>Cytophagia</taxon>
        <taxon>Cytophagales</taxon>
        <taxon>Hymenobacteraceae</taxon>
        <taxon>Pontibacter</taxon>
    </lineage>
</organism>
<dbReference type="Pfam" id="PF00027">
    <property type="entry name" value="cNMP_binding"/>
    <property type="match status" value="1"/>
</dbReference>
<dbReference type="EMBL" id="BAABHC010000016">
    <property type="protein sequence ID" value="GAA4435602.1"/>
    <property type="molecule type" value="Genomic_DNA"/>
</dbReference>
<sequence>MPVNPNIARDIAAHFNERSFGKGELFLKEGQVSNEYLFLESGCMRSFLYDTEGNEVTMNFFTAQQPVFEVASFFQQIPAEEYLEAVTQSNGSVISYDKLNYLFHAIPEFREIGRALLVKGFIQFKKRTLSLINKTADERYKELMRTNPEVFQYASLKHIASYLGVTDTSLSRIRREFLNK</sequence>
<dbReference type="Gene3D" id="2.60.120.10">
    <property type="entry name" value="Jelly Rolls"/>
    <property type="match status" value="1"/>
</dbReference>
<accession>A0ABP8LTT1</accession>
<feature type="domain" description="Cyclic nucleotide-binding" evidence="1">
    <location>
        <begin position="1"/>
        <end position="101"/>
    </location>
</feature>
<dbReference type="Proteomes" id="UP001500552">
    <property type="component" value="Unassembled WGS sequence"/>
</dbReference>
<keyword evidence="3" id="KW-1185">Reference proteome</keyword>
<name>A0ABP8LTT1_9BACT</name>
<gene>
    <name evidence="2" type="ORF">GCM10023188_27680</name>
</gene>
<protein>
    <submittedName>
        <fullName evidence="2">Crp/Fnr family transcriptional regulator</fullName>
    </submittedName>
</protein>
<dbReference type="InterPro" id="IPR018490">
    <property type="entry name" value="cNMP-bd_dom_sf"/>
</dbReference>
<dbReference type="PROSITE" id="PS50042">
    <property type="entry name" value="CNMP_BINDING_3"/>
    <property type="match status" value="1"/>
</dbReference>
<proteinExistence type="predicted"/>
<evidence type="ECO:0000313" key="2">
    <source>
        <dbReference type="EMBL" id="GAA4435602.1"/>
    </source>
</evidence>
<dbReference type="InterPro" id="IPR000595">
    <property type="entry name" value="cNMP-bd_dom"/>
</dbReference>
<evidence type="ECO:0000313" key="3">
    <source>
        <dbReference type="Proteomes" id="UP001500552"/>
    </source>
</evidence>
<comment type="caution">
    <text evidence="2">The sequence shown here is derived from an EMBL/GenBank/DDBJ whole genome shotgun (WGS) entry which is preliminary data.</text>
</comment>
<dbReference type="SUPFAM" id="SSF51206">
    <property type="entry name" value="cAMP-binding domain-like"/>
    <property type="match status" value="1"/>
</dbReference>
<dbReference type="InterPro" id="IPR014710">
    <property type="entry name" value="RmlC-like_jellyroll"/>
</dbReference>